<organism evidence="6 7">
    <name type="scientific">Haloferula helveola</name>
    <dbReference type="NCBI Taxonomy" id="490095"/>
    <lineage>
        <taxon>Bacteria</taxon>
        <taxon>Pseudomonadati</taxon>
        <taxon>Verrucomicrobiota</taxon>
        <taxon>Verrucomicrobiia</taxon>
        <taxon>Verrucomicrobiales</taxon>
        <taxon>Verrucomicrobiaceae</taxon>
        <taxon>Haloferula</taxon>
    </lineage>
</organism>
<dbReference type="Pfam" id="PF00753">
    <property type="entry name" value="Lactamase_B"/>
    <property type="match status" value="1"/>
</dbReference>
<dbReference type="SMART" id="SM00849">
    <property type="entry name" value="Lactamase_B"/>
    <property type="match status" value="1"/>
</dbReference>
<dbReference type="EMBL" id="AP024702">
    <property type="protein sequence ID" value="BCX50078.1"/>
    <property type="molecule type" value="Genomic_DNA"/>
</dbReference>
<comment type="cofactor">
    <cofactor evidence="1">
        <name>Zn(2+)</name>
        <dbReference type="ChEBI" id="CHEBI:29105"/>
    </cofactor>
</comment>
<name>A0ABM7RKC2_9BACT</name>
<feature type="domain" description="Metallo-beta-lactamase" evidence="5">
    <location>
        <begin position="87"/>
        <end position="240"/>
    </location>
</feature>
<evidence type="ECO:0000313" key="6">
    <source>
        <dbReference type="EMBL" id="BCX50078.1"/>
    </source>
</evidence>
<dbReference type="Gene3D" id="3.60.15.10">
    <property type="entry name" value="Ribonuclease Z/Hydroxyacylglutathione hydrolase-like"/>
    <property type="match status" value="1"/>
</dbReference>
<evidence type="ECO:0000313" key="7">
    <source>
        <dbReference type="Proteomes" id="UP001374893"/>
    </source>
</evidence>
<gene>
    <name evidence="6" type="ORF">HAHE_39860</name>
</gene>
<dbReference type="InterPro" id="IPR051453">
    <property type="entry name" value="MBL_Glyoxalase_II"/>
</dbReference>
<evidence type="ECO:0000256" key="3">
    <source>
        <dbReference type="ARBA" id="ARBA00022801"/>
    </source>
</evidence>
<dbReference type="SUPFAM" id="SSF56281">
    <property type="entry name" value="Metallo-hydrolase/oxidoreductase"/>
    <property type="match status" value="1"/>
</dbReference>
<keyword evidence="3" id="KW-0378">Hydrolase</keyword>
<dbReference type="InterPro" id="IPR001279">
    <property type="entry name" value="Metallo-B-lactamas"/>
</dbReference>
<keyword evidence="4" id="KW-0862">Zinc</keyword>
<dbReference type="Proteomes" id="UP001374893">
    <property type="component" value="Chromosome"/>
</dbReference>
<evidence type="ECO:0000256" key="2">
    <source>
        <dbReference type="ARBA" id="ARBA00022723"/>
    </source>
</evidence>
<dbReference type="InterPro" id="IPR036866">
    <property type="entry name" value="RibonucZ/Hydroxyglut_hydro"/>
</dbReference>
<reference evidence="6 7" key="1">
    <citation type="submission" date="2021-06" db="EMBL/GenBank/DDBJ databases">
        <title>Complete genome of Haloferula helveola possessing various polysaccharide degrading enzymes.</title>
        <authorList>
            <person name="Takami H."/>
            <person name="Huang C."/>
            <person name="Hamasaki K."/>
        </authorList>
    </citation>
    <scope>NUCLEOTIDE SEQUENCE [LARGE SCALE GENOMIC DNA]</scope>
    <source>
        <strain evidence="6 7">CN-1</strain>
    </source>
</reference>
<keyword evidence="7" id="KW-1185">Reference proteome</keyword>
<dbReference type="PANTHER" id="PTHR46233">
    <property type="entry name" value="HYDROXYACYLGLUTATHIONE HYDROLASE GLOC"/>
    <property type="match status" value="1"/>
</dbReference>
<protein>
    <recommendedName>
        <fullName evidence="5">Metallo-beta-lactamase domain-containing protein</fullName>
    </recommendedName>
</protein>
<evidence type="ECO:0000259" key="5">
    <source>
        <dbReference type="SMART" id="SM00849"/>
    </source>
</evidence>
<sequence length="267" mass="27742">MKIYDAASDIVAKAMRGQGLLPCDLSGVDSKELGAFLKGEFEPALAEPLATALKLDGPALARYQEAFPEPELPAGVTRIELPFEDDTVNAWALRSGATLLVVDAGLGSTDLASALPEEPVSCLLITHPHRDHIGGISGVRSRVDRLVAPVSIPDGERITAGDQVGVGAFRIEAFSLAGHHPDALGYRIDWPGGRCVAVGDAVFAGSAGGCPDLDAYAMARRTIAEGLGSVPNDVVLLTGHGQATTLGVERSRNPFLARWLAGSATGS</sequence>
<proteinExistence type="predicted"/>
<dbReference type="RefSeq" id="WP_338686976.1">
    <property type="nucleotide sequence ID" value="NZ_AP024702.1"/>
</dbReference>
<keyword evidence="2" id="KW-0479">Metal-binding</keyword>
<evidence type="ECO:0000256" key="1">
    <source>
        <dbReference type="ARBA" id="ARBA00001947"/>
    </source>
</evidence>
<evidence type="ECO:0000256" key="4">
    <source>
        <dbReference type="ARBA" id="ARBA00022833"/>
    </source>
</evidence>
<dbReference type="PANTHER" id="PTHR46233:SF3">
    <property type="entry name" value="HYDROXYACYLGLUTATHIONE HYDROLASE GLOC"/>
    <property type="match status" value="1"/>
</dbReference>
<accession>A0ABM7RKC2</accession>